<comment type="subunit">
    <text evidence="30">Forms functional homodimers and homooligomers that are not required for substrate recognition and catalytic activity. Can also form heterooligomers with PLPP2 and PLPP3.</text>
</comment>
<dbReference type="GO" id="GO:0016324">
    <property type="term" value="C:apical plasma membrane"/>
    <property type="evidence" value="ECO:0007669"/>
    <property type="project" value="UniProtKB-SubCell"/>
</dbReference>
<reference evidence="39" key="2">
    <citation type="submission" date="2025-09" db="UniProtKB">
        <authorList>
            <consortium name="Ensembl"/>
        </authorList>
    </citation>
    <scope>IDENTIFICATION</scope>
</reference>
<evidence type="ECO:0000256" key="12">
    <source>
        <dbReference type="ARBA" id="ARBA00012497"/>
    </source>
</evidence>
<evidence type="ECO:0000256" key="27">
    <source>
        <dbReference type="ARBA" id="ARBA00031161"/>
    </source>
</evidence>
<comment type="catalytic activity">
    <reaction evidence="34">
        <text>N-(9Z-octadecenoyl)-ethanolamine phosphate + H2O = N-(9Z-octadecenoyl) ethanolamine + phosphate</text>
        <dbReference type="Rhea" id="RHEA:62160"/>
        <dbReference type="ChEBI" id="CHEBI:15377"/>
        <dbReference type="ChEBI" id="CHEBI:43474"/>
        <dbReference type="ChEBI" id="CHEBI:71466"/>
        <dbReference type="ChEBI" id="CHEBI:145465"/>
    </reaction>
    <physiologicalReaction direction="left-to-right" evidence="34">
        <dbReference type="Rhea" id="RHEA:62161"/>
    </physiologicalReaction>
</comment>
<comment type="catalytic activity">
    <reaction evidence="1">
        <text>1-(9Z-octadecenoyl)-sn-glycero-3-phosphate + H2O = 1-(9Z-octadecenoyl)-sn-glycerol + phosphate</text>
        <dbReference type="Rhea" id="RHEA:39835"/>
        <dbReference type="ChEBI" id="CHEBI:15377"/>
        <dbReference type="ChEBI" id="CHEBI:43474"/>
        <dbReference type="ChEBI" id="CHEBI:74544"/>
        <dbReference type="ChEBI" id="CHEBI:75757"/>
    </reaction>
    <physiologicalReaction direction="left-to-right" evidence="1">
        <dbReference type="Rhea" id="RHEA:39836"/>
    </physiologicalReaction>
</comment>
<evidence type="ECO:0000256" key="4">
    <source>
        <dbReference type="ARBA" id="ARBA00001180"/>
    </source>
</evidence>
<evidence type="ECO:0000256" key="16">
    <source>
        <dbReference type="ARBA" id="ARBA00022692"/>
    </source>
</evidence>
<dbReference type="GO" id="GO:0007165">
    <property type="term" value="P:signal transduction"/>
    <property type="evidence" value="ECO:0007669"/>
    <property type="project" value="TreeGrafter"/>
</dbReference>
<evidence type="ECO:0000256" key="9">
    <source>
        <dbReference type="ARBA" id="ARBA00004424"/>
    </source>
</evidence>
<comment type="pathway">
    <text evidence="10">Lipid metabolism; phospholipid metabolism.</text>
</comment>
<evidence type="ECO:0000256" key="34">
    <source>
        <dbReference type="ARBA" id="ARBA00048010"/>
    </source>
</evidence>
<evidence type="ECO:0000256" key="13">
    <source>
        <dbReference type="ARBA" id="ARBA00012638"/>
    </source>
</evidence>
<evidence type="ECO:0000256" key="14">
    <source>
        <dbReference type="ARBA" id="ARBA00021834"/>
    </source>
</evidence>
<dbReference type="EC" id="3.1.3.106" evidence="12"/>
<feature type="transmembrane region" description="Helical" evidence="37">
    <location>
        <begin position="228"/>
        <end position="250"/>
    </location>
</feature>
<evidence type="ECO:0000256" key="17">
    <source>
        <dbReference type="ARBA" id="ARBA00022801"/>
    </source>
</evidence>
<comment type="catalytic activity">
    <reaction evidence="33">
        <text>a 1,2-diacyl-sn-glycerol 3-diphosphate + H2O = a 1,2-diacyl-sn-glycero-3-phosphate + phosphate + H(+)</text>
        <dbReference type="Rhea" id="RHEA:27449"/>
        <dbReference type="ChEBI" id="CHEBI:15377"/>
        <dbReference type="ChEBI" id="CHEBI:15378"/>
        <dbReference type="ChEBI" id="CHEBI:43474"/>
        <dbReference type="ChEBI" id="CHEBI:58608"/>
        <dbReference type="ChEBI" id="CHEBI:59996"/>
        <dbReference type="EC" id="3.6.1.75"/>
    </reaction>
    <physiologicalReaction direction="left-to-right" evidence="33">
        <dbReference type="Rhea" id="RHEA:27450"/>
    </physiologicalReaction>
</comment>
<keyword evidence="17" id="KW-0378">Hydrolase</keyword>
<evidence type="ECO:0000256" key="19">
    <source>
        <dbReference type="ARBA" id="ARBA00023098"/>
    </source>
</evidence>
<evidence type="ECO:0000256" key="29">
    <source>
        <dbReference type="ARBA" id="ARBA00038902"/>
    </source>
</evidence>
<evidence type="ECO:0000256" key="5">
    <source>
        <dbReference type="ARBA" id="ARBA00001472"/>
    </source>
</evidence>
<dbReference type="GO" id="GO:0046839">
    <property type="term" value="P:phospholipid dephosphorylation"/>
    <property type="evidence" value="ECO:0007669"/>
    <property type="project" value="TreeGrafter"/>
</dbReference>
<evidence type="ECO:0000256" key="11">
    <source>
        <dbReference type="ARBA" id="ARBA00008816"/>
    </source>
</evidence>
<evidence type="ECO:0000256" key="18">
    <source>
        <dbReference type="ARBA" id="ARBA00022989"/>
    </source>
</evidence>
<comment type="catalytic activity">
    <reaction evidence="23">
        <text>an N-acylsphing-4-enine 1-phosphate + H2O = an N-acylsphing-4-enine + phosphate</text>
        <dbReference type="Rhea" id="RHEA:33743"/>
        <dbReference type="ChEBI" id="CHEBI:15377"/>
        <dbReference type="ChEBI" id="CHEBI:43474"/>
        <dbReference type="ChEBI" id="CHEBI:52639"/>
        <dbReference type="ChEBI" id="CHEBI:57674"/>
    </reaction>
    <physiologicalReaction direction="left-to-right" evidence="23">
        <dbReference type="Rhea" id="RHEA:33744"/>
    </physiologicalReaction>
</comment>
<dbReference type="GO" id="GO:0000810">
    <property type="term" value="F:diacylglycerol diphosphate phosphatase activity"/>
    <property type="evidence" value="ECO:0007669"/>
    <property type="project" value="UniProtKB-EC"/>
</dbReference>
<reference evidence="39" key="1">
    <citation type="submission" date="2025-08" db="UniProtKB">
        <authorList>
            <consortium name="Ensembl"/>
        </authorList>
    </citation>
    <scope>IDENTIFICATION</scope>
</reference>
<evidence type="ECO:0000256" key="20">
    <source>
        <dbReference type="ARBA" id="ARBA00023136"/>
    </source>
</evidence>
<evidence type="ECO:0000256" key="35">
    <source>
        <dbReference type="ARBA" id="ARBA00049314"/>
    </source>
</evidence>
<evidence type="ECO:0000256" key="26">
    <source>
        <dbReference type="ARBA" id="ARBA00030630"/>
    </source>
</evidence>
<evidence type="ECO:0000256" key="6">
    <source>
        <dbReference type="ARBA" id="ARBA00001611"/>
    </source>
</evidence>
<comment type="similarity">
    <text evidence="11">Belongs to the PA-phosphatase related phosphoesterase family.</text>
</comment>
<dbReference type="Ensembl" id="ENSLLET00000010495.1">
    <property type="protein sequence ID" value="ENSLLEP00000010102.1"/>
    <property type="gene ID" value="ENSLLEG00000006437.1"/>
</dbReference>
<evidence type="ECO:0000256" key="23">
    <source>
        <dbReference type="ARBA" id="ARBA00023977"/>
    </source>
</evidence>
<comment type="catalytic activity">
    <reaction evidence="6">
        <text>1,2-dihexadecanoyl-sn-glycero-3-phosphate + H2O = 1,2-dihexadecanoyl-sn-glycerol + phosphate</text>
        <dbReference type="Rhea" id="RHEA:43236"/>
        <dbReference type="ChEBI" id="CHEBI:15377"/>
        <dbReference type="ChEBI" id="CHEBI:43474"/>
        <dbReference type="ChEBI" id="CHEBI:72859"/>
        <dbReference type="ChEBI" id="CHEBI:82929"/>
    </reaction>
    <physiologicalReaction direction="left-to-right" evidence="6">
        <dbReference type="Rhea" id="RHEA:43237"/>
    </physiologicalReaction>
</comment>
<evidence type="ECO:0000256" key="1">
    <source>
        <dbReference type="ARBA" id="ARBA00000235"/>
    </source>
</evidence>
<dbReference type="GO" id="GO:0052642">
    <property type="term" value="F:lysophosphatidic acid phosphatase activity"/>
    <property type="evidence" value="ECO:0007669"/>
    <property type="project" value="UniProtKB-EC"/>
</dbReference>
<evidence type="ECO:0000256" key="10">
    <source>
        <dbReference type="ARBA" id="ARBA00005074"/>
    </source>
</evidence>
<dbReference type="SMART" id="SM00014">
    <property type="entry name" value="acidPPc"/>
    <property type="match status" value="1"/>
</dbReference>
<dbReference type="CDD" id="cd03384">
    <property type="entry name" value="PAP2_wunen"/>
    <property type="match status" value="1"/>
</dbReference>
<accession>A0A8C5MCP0</accession>
<evidence type="ECO:0000256" key="36">
    <source>
        <dbReference type="SAM" id="MobiDB-lite"/>
    </source>
</evidence>
<evidence type="ECO:0000256" key="25">
    <source>
        <dbReference type="ARBA" id="ARBA00030413"/>
    </source>
</evidence>
<evidence type="ECO:0000256" key="22">
    <source>
        <dbReference type="ARBA" id="ARBA00023681"/>
    </source>
</evidence>
<dbReference type="InterPro" id="IPR000326">
    <property type="entry name" value="PAP2/HPO"/>
</dbReference>
<comment type="catalytic activity">
    <reaction evidence="5">
        <text>a 1-acyl-sn-glycero-3-phosphate + H2O = a 1-acyl-sn-glycerol + phosphate</text>
        <dbReference type="Rhea" id="RHEA:33155"/>
        <dbReference type="ChEBI" id="CHEBI:15377"/>
        <dbReference type="ChEBI" id="CHEBI:43474"/>
        <dbReference type="ChEBI" id="CHEBI:57970"/>
        <dbReference type="ChEBI" id="CHEBI:64683"/>
        <dbReference type="EC" id="3.1.3.106"/>
    </reaction>
    <physiologicalReaction direction="left-to-right" evidence="5">
        <dbReference type="Rhea" id="RHEA:33156"/>
    </physiologicalReaction>
</comment>
<name>A0A8C5MCP0_9ANUR</name>
<comment type="pathway">
    <text evidence="24">Phospholipid metabolism.</text>
</comment>
<feature type="transmembrane region" description="Helical" evidence="37">
    <location>
        <begin position="165"/>
        <end position="185"/>
    </location>
</feature>
<evidence type="ECO:0000313" key="39">
    <source>
        <dbReference type="Ensembl" id="ENSLLEP00000010102.1"/>
    </source>
</evidence>
<evidence type="ECO:0000256" key="30">
    <source>
        <dbReference type="ARBA" id="ARBA00047093"/>
    </source>
</evidence>
<dbReference type="PANTHER" id="PTHR10165">
    <property type="entry name" value="LIPID PHOSPHATE PHOSPHATASE"/>
    <property type="match status" value="1"/>
</dbReference>
<comment type="catalytic activity">
    <reaction evidence="2">
        <text>(9Z)-octadecenoyl-sn-glycero-3-phosphate + H2O = (9Z-octadecenoyl)-glycerol + phosphate</text>
        <dbReference type="Rhea" id="RHEA:50884"/>
        <dbReference type="ChEBI" id="CHEBI:15377"/>
        <dbReference type="ChEBI" id="CHEBI:43474"/>
        <dbReference type="ChEBI" id="CHEBI:75937"/>
        <dbReference type="ChEBI" id="CHEBI:84973"/>
    </reaction>
    <physiologicalReaction direction="left-to-right" evidence="2">
        <dbReference type="Rhea" id="RHEA:50885"/>
    </physiologicalReaction>
</comment>
<comment type="catalytic activity">
    <reaction evidence="4">
        <text>a 1,2-diacyl-sn-glycero-3-phosphate + H2O = a 1,2-diacyl-sn-glycerol + phosphate</text>
        <dbReference type="Rhea" id="RHEA:27429"/>
        <dbReference type="ChEBI" id="CHEBI:15377"/>
        <dbReference type="ChEBI" id="CHEBI:17815"/>
        <dbReference type="ChEBI" id="CHEBI:43474"/>
        <dbReference type="ChEBI" id="CHEBI:58608"/>
        <dbReference type="EC" id="3.1.3.4"/>
    </reaction>
    <physiologicalReaction direction="left-to-right" evidence="4">
        <dbReference type="Rhea" id="RHEA:27430"/>
    </physiologicalReaction>
</comment>
<sequence length="284" mass="31897">QHRHFHCPLHSGVHSAHLLSGLPFAILNLKHIPFKRGFFCNDESISYPYREDTISYQLLAAIVIPLSIIVILLGEALSVYYNNLQSNAFVRNHYVATIYKAIGAFIFGAAVSQSLTDIAKYTIGRLRPHFLSVCKVNWAQVNCSAGYIENFVCEGDSVKSNEARLSFYSGHSSFSMYCMLFLALYLHSRMRGDWARLLRPTIQFALVAASVYVGLSRVSDYKHHWSDVLTGLIQGAIVAVLIVVYVSDFFKVRKGTLNEKEEDSHTTLHETSTNGNHYGSNLQP</sequence>
<evidence type="ECO:0000256" key="31">
    <source>
        <dbReference type="ARBA" id="ARBA00047320"/>
    </source>
</evidence>
<feature type="compositionally biased region" description="Polar residues" evidence="36">
    <location>
        <begin position="269"/>
        <end position="284"/>
    </location>
</feature>
<evidence type="ECO:0000256" key="24">
    <source>
        <dbReference type="ARBA" id="ARBA00025707"/>
    </source>
</evidence>
<dbReference type="GO" id="GO:0005901">
    <property type="term" value="C:caveola"/>
    <property type="evidence" value="ECO:0007669"/>
    <property type="project" value="UniProtKB-SubCell"/>
</dbReference>
<dbReference type="EC" id="3.6.1.75" evidence="29"/>
<evidence type="ECO:0000256" key="32">
    <source>
        <dbReference type="ARBA" id="ARBA00047355"/>
    </source>
</evidence>
<feature type="transmembrane region" description="Helical" evidence="37">
    <location>
        <begin position="58"/>
        <end position="81"/>
    </location>
</feature>
<protein>
    <recommendedName>
        <fullName evidence="14">Phospholipid phosphatase 1</fullName>
        <ecNumber evidence="12">3.1.3.106</ecNumber>
        <ecNumber evidence="13">3.1.3.4</ecNumber>
        <ecNumber evidence="29">3.6.1.75</ecNumber>
    </recommendedName>
    <alternativeName>
        <fullName evidence="26">Lipid phosphate phosphohydrolase 1</fullName>
    </alternativeName>
    <alternativeName>
        <fullName evidence="28">PAP2-alpha</fullName>
    </alternativeName>
    <alternativeName>
        <fullName evidence="25">Phosphatidate phosphohydrolase type 2a</fullName>
    </alternativeName>
    <alternativeName>
        <fullName evidence="27">Phosphatidic acid phosphatase 2a</fullName>
    </alternativeName>
</protein>
<evidence type="ECO:0000256" key="7">
    <source>
        <dbReference type="ARBA" id="ARBA00004189"/>
    </source>
</evidence>
<keyword evidence="18 37" id="KW-1133">Transmembrane helix</keyword>
<dbReference type="GeneTree" id="ENSGT00940000156730"/>
<dbReference type="UniPathway" id="UPA00085"/>
<dbReference type="OrthoDB" id="8907274at2759"/>
<feature type="transmembrane region" description="Helical" evidence="37">
    <location>
        <begin position="93"/>
        <end position="111"/>
    </location>
</feature>
<keyword evidence="19" id="KW-0443">Lipid metabolism</keyword>
<keyword evidence="16 37" id="KW-0812">Transmembrane</keyword>
<evidence type="ECO:0000259" key="38">
    <source>
        <dbReference type="SMART" id="SM00014"/>
    </source>
</evidence>
<comment type="catalytic activity">
    <reaction evidence="31">
        <text>a monoacyl-sn-glycero-3-phosphate + H2O = a monoacylglycerol + phosphate</text>
        <dbReference type="Rhea" id="RHEA:46736"/>
        <dbReference type="ChEBI" id="CHEBI:15377"/>
        <dbReference type="ChEBI" id="CHEBI:17408"/>
        <dbReference type="ChEBI" id="CHEBI:43474"/>
        <dbReference type="ChEBI" id="CHEBI:77589"/>
    </reaction>
    <physiologicalReaction direction="left-to-right" evidence="31">
        <dbReference type="Rhea" id="RHEA:46737"/>
    </physiologicalReaction>
</comment>
<keyword evidence="20 37" id="KW-0472">Membrane</keyword>
<keyword evidence="15" id="KW-1003">Cell membrane</keyword>
<dbReference type="PANTHER" id="PTHR10165:SF204">
    <property type="entry name" value="PHOSPHOLIPID PHOSPHATASE 1-LIKE"/>
    <property type="match status" value="1"/>
</dbReference>
<evidence type="ECO:0000256" key="15">
    <source>
        <dbReference type="ARBA" id="ARBA00022475"/>
    </source>
</evidence>
<dbReference type="InterPro" id="IPR036938">
    <property type="entry name" value="PAP2/HPO_sf"/>
</dbReference>
<evidence type="ECO:0000256" key="8">
    <source>
        <dbReference type="ARBA" id="ARBA00004314"/>
    </source>
</evidence>
<dbReference type="GO" id="GO:0006644">
    <property type="term" value="P:phospholipid metabolic process"/>
    <property type="evidence" value="ECO:0007669"/>
    <property type="project" value="UniProtKB-UniPathway"/>
</dbReference>
<evidence type="ECO:0000256" key="21">
    <source>
        <dbReference type="ARBA" id="ARBA00023180"/>
    </source>
</evidence>
<evidence type="ECO:0000313" key="40">
    <source>
        <dbReference type="Proteomes" id="UP000694569"/>
    </source>
</evidence>
<comment type="catalytic activity">
    <reaction evidence="3">
        <text>1,2-di-(9Z-octadecenoyl)-sn-glycero-3-phosphate + H2O = 1,2-di-(9Z-octadecenoyl)-sn-glycerol + phosphate</text>
        <dbReference type="Rhea" id="RHEA:43244"/>
        <dbReference type="ChEBI" id="CHEBI:15377"/>
        <dbReference type="ChEBI" id="CHEBI:43474"/>
        <dbReference type="ChEBI" id="CHEBI:52333"/>
        <dbReference type="ChEBI" id="CHEBI:74546"/>
    </reaction>
    <physiologicalReaction direction="left-to-right" evidence="3">
        <dbReference type="Rhea" id="RHEA:43245"/>
    </physiologicalReaction>
</comment>
<dbReference type="FunFam" id="1.20.144.10:FF:000007">
    <property type="entry name" value="phospholipid phosphatase 1 isoform X2"/>
    <property type="match status" value="1"/>
</dbReference>
<gene>
    <name evidence="39" type="primary">PLPP1</name>
</gene>
<comment type="catalytic activity">
    <reaction evidence="22">
        <text>1-hexadecanoyl-2-(9Z-octadecenoyl)-sn-glycero-3-phosphate + H2O = 1-hexadecanoyl-2-(9Z-octadecenoyl)-sn-glycerol + phosphate</text>
        <dbReference type="Rhea" id="RHEA:41255"/>
        <dbReference type="ChEBI" id="CHEBI:15377"/>
        <dbReference type="ChEBI" id="CHEBI:43474"/>
        <dbReference type="ChEBI" id="CHEBI:64839"/>
        <dbReference type="ChEBI" id="CHEBI:75466"/>
    </reaction>
    <physiologicalReaction direction="left-to-right" evidence="22">
        <dbReference type="Rhea" id="RHEA:41256"/>
    </physiologicalReaction>
</comment>
<dbReference type="AlphaFoldDB" id="A0A8C5MCP0"/>
<evidence type="ECO:0000256" key="37">
    <source>
        <dbReference type="SAM" id="Phobius"/>
    </source>
</evidence>
<proteinExistence type="inferred from homology"/>
<keyword evidence="21" id="KW-0325">Glycoprotein</keyword>
<dbReference type="SUPFAM" id="SSF48317">
    <property type="entry name" value="Acid phosphatase/Vanadium-dependent haloperoxidase"/>
    <property type="match status" value="1"/>
</dbReference>
<dbReference type="InterPro" id="IPR043216">
    <property type="entry name" value="PAP-like"/>
</dbReference>
<evidence type="ECO:0000256" key="33">
    <source>
        <dbReference type="ARBA" id="ARBA00047873"/>
    </source>
</evidence>
<comment type="subcellular location">
    <subcellularLocation>
        <location evidence="9">Apical cell membrane</location>
        <topology evidence="9">Multi-pass membrane protein</topology>
    </subcellularLocation>
    <subcellularLocation>
        <location evidence="8">Membrane raft</location>
        <topology evidence="8">Multi-pass membrane protein</topology>
    </subcellularLocation>
    <subcellularLocation>
        <location evidence="7">Membrane</location>
        <location evidence="7">Caveola</location>
        <topology evidence="7">Multi-pass membrane protein</topology>
    </subcellularLocation>
</comment>
<keyword evidence="40" id="KW-1185">Reference proteome</keyword>
<evidence type="ECO:0000256" key="3">
    <source>
        <dbReference type="ARBA" id="ARBA00000980"/>
    </source>
</evidence>
<comment type="catalytic activity">
    <reaction evidence="35">
        <text>sphing-4-enine 1-phosphate + H2O = sphing-4-enine + phosphate</text>
        <dbReference type="Rhea" id="RHEA:27518"/>
        <dbReference type="ChEBI" id="CHEBI:15377"/>
        <dbReference type="ChEBI" id="CHEBI:43474"/>
        <dbReference type="ChEBI" id="CHEBI:57756"/>
        <dbReference type="ChEBI" id="CHEBI:60119"/>
    </reaction>
    <physiologicalReaction direction="left-to-right" evidence="35">
        <dbReference type="Rhea" id="RHEA:27519"/>
    </physiologicalReaction>
</comment>
<organism evidence="39 40">
    <name type="scientific">Leptobrachium leishanense</name>
    <name type="common">Leishan spiny toad</name>
    <dbReference type="NCBI Taxonomy" id="445787"/>
    <lineage>
        <taxon>Eukaryota</taxon>
        <taxon>Metazoa</taxon>
        <taxon>Chordata</taxon>
        <taxon>Craniata</taxon>
        <taxon>Vertebrata</taxon>
        <taxon>Euteleostomi</taxon>
        <taxon>Amphibia</taxon>
        <taxon>Batrachia</taxon>
        <taxon>Anura</taxon>
        <taxon>Pelobatoidea</taxon>
        <taxon>Megophryidae</taxon>
        <taxon>Leptobrachium</taxon>
    </lineage>
</organism>
<dbReference type="EC" id="3.1.3.4" evidence="13"/>
<feature type="domain" description="Phosphatidic acid phosphatase type 2/haloperoxidase" evidence="38">
    <location>
        <begin position="102"/>
        <end position="243"/>
    </location>
</feature>
<evidence type="ECO:0000256" key="2">
    <source>
        <dbReference type="ARBA" id="ARBA00000974"/>
    </source>
</evidence>
<evidence type="ECO:0000256" key="28">
    <source>
        <dbReference type="ARBA" id="ARBA00032601"/>
    </source>
</evidence>
<feature type="region of interest" description="Disordered" evidence="36">
    <location>
        <begin position="261"/>
        <end position="284"/>
    </location>
</feature>
<dbReference type="GO" id="GO:0008195">
    <property type="term" value="F:phosphatidate phosphatase activity"/>
    <property type="evidence" value="ECO:0007669"/>
    <property type="project" value="UniProtKB-EC"/>
</dbReference>
<dbReference type="Pfam" id="PF01569">
    <property type="entry name" value="PAP2"/>
    <property type="match status" value="1"/>
</dbReference>
<feature type="transmembrane region" description="Helical" evidence="37">
    <location>
        <begin position="197"/>
        <end position="216"/>
    </location>
</feature>
<dbReference type="Gene3D" id="1.20.144.10">
    <property type="entry name" value="Phosphatidic acid phosphatase type 2/haloperoxidase"/>
    <property type="match status" value="1"/>
</dbReference>
<dbReference type="Proteomes" id="UP000694569">
    <property type="component" value="Unplaced"/>
</dbReference>
<comment type="catalytic activity">
    <reaction evidence="32">
        <text>N-(octanoyl)-sphing-4-enine-1-phosphate + H2O = N-octanoylsphing-4-enine + phosphate</text>
        <dbReference type="Rhea" id="RHEA:62040"/>
        <dbReference type="ChEBI" id="CHEBI:15377"/>
        <dbReference type="ChEBI" id="CHEBI:43474"/>
        <dbReference type="ChEBI" id="CHEBI:45815"/>
        <dbReference type="ChEBI" id="CHEBI:85376"/>
    </reaction>
    <physiologicalReaction direction="left-to-right" evidence="32">
        <dbReference type="Rhea" id="RHEA:62041"/>
    </physiologicalReaction>
</comment>